<evidence type="ECO:0000256" key="3">
    <source>
        <dbReference type="ARBA" id="ARBA00022630"/>
    </source>
</evidence>
<dbReference type="PANTHER" id="PTHR42973">
    <property type="entry name" value="BINDING OXIDOREDUCTASE, PUTATIVE (AFU_ORTHOLOGUE AFUA_1G17690)-RELATED"/>
    <property type="match status" value="1"/>
</dbReference>
<sequence>MGRLQTLLPLISLALSLSGLSSGKPLNKCRNVPGDAGFPDANAWGTLNETVGGRLAPVVPFPEFCRSLPAGECTDEQWTSGLFRSGVAGAMDMINFEQGYDLTPPSLCFRNSTVCGQGDVPLYAVEAETVADVQAAVKFAADNNLRLAIKSSGHDLLGRSTAPNSLLIHMAKFKDMAFTDSFVVGGEDLGSALTVGPGVHLQDVFKESKTHGKIAVGGSAATVSPAGGYLQGAGHSLISPLFGLGADNVLEFQVVVASGELLKANSVEHSDLFFALRGGGAGSWGVITSATFRTYPAFNATLSVIQFALDSHAAAGAIAGVHAKHIFALDAVRGGQYFFVIPSVELNKQTFWLMTVTANTTLEEGKALLQPYLDDAMEVEGATLIVKTFEQRVINDALYAEDDSIGENSVMGSRLIPTEAYEREDAPEVVEKVYRELLDAGAGAIIGSLVAGGQVSANANISSAITPAWRTAKTHVIAATVWPDSASLSEINTYRHLFHTSHLAILEQLSGPNAGAYSNEADIYEADFQTTFFGPNYPKLTQIKKKYDPEDLFVVAAGVGSERWDEFGMCRV</sequence>
<dbReference type="InterPro" id="IPR012951">
    <property type="entry name" value="BBE"/>
</dbReference>
<feature type="domain" description="FAD-binding PCMH-type" evidence="7">
    <location>
        <begin position="117"/>
        <end position="297"/>
    </location>
</feature>
<feature type="signal peptide" evidence="6">
    <location>
        <begin position="1"/>
        <end position="23"/>
    </location>
</feature>
<reference evidence="8 9" key="1">
    <citation type="journal article" date="2024" name="J Genomics">
        <title>Draft genome sequencing and assembly of Favolaschia claudopus CIRM-BRFM 2984 isolated from oak limbs.</title>
        <authorList>
            <person name="Navarro D."/>
            <person name="Drula E."/>
            <person name="Chaduli D."/>
            <person name="Cazenave R."/>
            <person name="Ahrendt S."/>
            <person name="Wang J."/>
            <person name="Lipzen A."/>
            <person name="Daum C."/>
            <person name="Barry K."/>
            <person name="Grigoriev I.V."/>
            <person name="Favel A."/>
            <person name="Rosso M.N."/>
            <person name="Martin F."/>
        </authorList>
    </citation>
    <scope>NUCLEOTIDE SEQUENCE [LARGE SCALE GENOMIC DNA]</scope>
    <source>
        <strain evidence="8 9">CIRM-BRFM 2984</strain>
    </source>
</reference>
<dbReference type="PROSITE" id="PS51387">
    <property type="entry name" value="FAD_PCMH"/>
    <property type="match status" value="1"/>
</dbReference>
<dbReference type="AlphaFoldDB" id="A0AAW0ECK1"/>
<dbReference type="InterPro" id="IPR006094">
    <property type="entry name" value="Oxid_FAD_bind_N"/>
</dbReference>
<evidence type="ECO:0000256" key="4">
    <source>
        <dbReference type="ARBA" id="ARBA00022827"/>
    </source>
</evidence>
<dbReference type="InterPro" id="IPR050416">
    <property type="entry name" value="FAD-linked_Oxidoreductase"/>
</dbReference>
<dbReference type="InterPro" id="IPR036318">
    <property type="entry name" value="FAD-bd_PCMH-like_sf"/>
</dbReference>
<comment type="caution">
    <text evidence="8">The sequence shown here is derived from an EMBL/GenBank/DDBJ whole genome shotgun (WGS) entry which is preliminary data.</text>
</comment>
<evidence type="ECO:0000259" key="7">
    <source>
        <dbReference type="PROSITE" id="PS51387"/>
    </source>
</evidence>
<gene>
    <name evidence="8" type="ORF">R3P38DRAFT_3339002</name>
</gene>
<dbReference type="InterPro" id="IPR006093">
    <property type="entry name" value="Oxy_OxRdtase_FAD_BS"/>
</dbReference>
<dbReference type="GO" id="GO:0016491">
    <property type="term" value="F:oxidoreductase activity"/>
    <property type="evidence" value="ECO:0007669"/>
    <property type="project" value="UniProtKB-KW"/>
</dbReference>
<dbReference type="Gene3D" id="3.30.465.10">
    <property type="match status" value="2"/>
</dbReference>
<dbReference type="EMBL" id="JAWWNJ010000001">
    <property type="protein sequence ID" value="KAK7063392.1"/>
    <property type="molecule type" value="Genomic_DNA"/>
</dbReference>
<keyword evidence="6" id="KW-0732">Signal</keyword>
<dbReference type="InterPro" id="IPR016166">
    <property type="entry name" value="FAD-bd_PCMH"/>
</dbReference>
<comment type="cofactor">
    <cofactor evidence="1">
        <name>FAD</name>
        <dbReference type="ChEBI" id="CHEBI:57692"/>
    </cofactor>
</comment>
<keyword evidence="5" id="KW-0560">Oxidoreductase</keyword>
<dbReference type="Pfam" id="PF08031">
    <property type="entry name" value="BBE"/>
    <property type="match status" value="1"/>
</dbReference>
<keyword evidence="9" id="KW-1185">Reference proteome</keyword>
<dbReference type="GO" id="GO:0071949">
    <property type="term" value="F:FAD binding"/>
    <property type="evidence" value="ECO:0007669"/>
    <property type="project" value="InterPro"/>
</dbReference>
<dbReference type="PROSITE" id="PS00862">
    <property type="entry name" value="OX2_COVAL_FAD"/>
    <property type="match status" value="1"/>
</dbReference>
<evidence type="ECO:0000256" key="2">
    <source>
        <dbReference type="ARBA" id="ARBA00005466"/>
    </source>
</evidence>
<evidence type="ECO:0000256" key="1">
    <source>
        <dbReference type="ARBA" id="ARBA00001974"/>
    </source>
</evidence>
<dbReference type="PANTHER" id="PTHR42973:SF39">
    <property type="entry name" value="FAD-BINDING PCMH-TYPE DOMAIN-CONTAINING PROTEIN"/>
    <property type="match status" value="1"/>
</dbReference>
<dbReference type="InterPro" id="IPR016169">
    <property type="entry name" value="FAD-bd_PCMH_sub2"/>
</dbReference>
<protein>
    <submittedName>
        <fullName evidence="8">FAD-binding domain-containing protein</fullName>
    </submittedName>
</protein>
<evidence type="ECO:0000313" key="8">
    <source>
        <dbReference type="EMBL" id="KAK7063392.1"/>
    </source>
</evidence>
<comment type="similarity">
    <text evidence="2">Belongs to the oxygen-dependent FAD-linked oxidoreductase family.</text>
</comment>
<name>A0AAW0ECK1_9AGAR</name>
<accession>A0AAW0ECK1</accession>
<evidence type="ECO:0000256" key="6">
    <source>
        <dbReference type="SAM" id="SignalP"/>
    </source>
</evidence>
<keyword evidence="3" id="KW-0285">Flavoprotein</keyword>
<feature type="chain" id="PRO_5043923022" evidence="6">
    <location>
        <begin position="24"/>
        <end position="572"/>
    </location>
</feature>
<dbReference type="SUPFAM" id="SSF56176">
    <property type="entry name" value="FAD-binding/transporter-associated domain-like"/>
    <property type="match status" value="1"/>
</dbReference>
<keyword evidence="4" id="KW-0274">FAD</keyword>
<dbReference type="Pfam" id="PF01565">
    <property type="entry name" value="FAD_binding_4"/>
    <property type="match status" value="1"/>
</dbReference>
<proteinExistence type="inferred from homology"/>
<evidence type="ECO:0000313" key="9">
    <source>
        <dbReference type="Proteomes" id="UP001362999"/>
    </source>
</evidence>
<evidence type="ECO:0000256" key="5">
    <source>
        <dbReference type="ARBA" id="ARBA00023002"/>
    </source>
</evidence>
<organism evidence="8 9">
    <name type="scientific">Favolaschia claudopus</name>
    <dbReference type="NCBI Taxonomy" id="2862362"/>
    <lineage>
        <taxon>Eukaryota</taxon>
        <taxon>Fungi</taxon>
        <taxon>Dikarya</taxon>
        <taxon>Basidiomycota</taxon>
        <taxon>Agaricomycotina</taxon>
        <taxon>Agaricomycetes</taxon>
        <taxon>Agaricomycetidae</taxon>
        <taxon>Agaricales</taxon>
        <taxon>Marasmiineae</taxon>
        <taxon>Mycenaceae</taxon>
        <taxon>Favolaschia</taxon>
    </lineage>
</organism>
<dbReference type="Proteomes" id="UP001362999">
    <property type="component" value="Unassembled WGS sequence"/>
</dbReference>